<dbReference type="GO" id="GO:0005524">
    <property type="term" value="F:ATP binding"/>
    <property type="evidence" value="ECO:0007669"/>
    <property type="project" value="UniProtKB-KW"/>
</dbReference>
<dbReference type="EMBL" id="SOCE01000001">
    <property type="protein sequence ID" value="TDU88199.1"/>
    <property type="molecule type" value="Genomic_DNA"/>
</dbReference>
<evidence type="ECO:0000256" key="5">
    <source>
        <dbReference type="ARBA" id="ARBA00022763"/>
    </source>
</evidence>
<dbReference type="InterPro" id="IPR027417">
    <property type="entry name" value="P-loop_NTPase"/>
</dbReference>
<dbReference type="GO" id="GO:0006281">
    <property type="term" value="P:DNA repair"/>
    <property type="evidence" value="ECO:0007669"/>
    <property type="project" value="UniProtKB-KW"/>
</dbReference>
<dbReference type="SMART" id="SM00382">
    <property type="entry name" value="AAA"/>
    <property type="match status" value="2"/>
</dbReference>
<comment type="similarity">
    <text evidence="11">Belongs to the ABC transporter superfamily. UvrA family.</text>
</comment>
<evidence type="ECO:0000256" key="3">
    <source>
        <dbReference type="ARBA" id="ARBA00022737"/>
    </source>
</evidence>
<keyword evidence="4" id="KW-0547">Nucleotide-binding</keyword>
<comment type="subcellular location">
    <subcellularLocation>
        <location evidence="1">Cytoplasm</location>
    </subcellularLocation>
</comment>
<keyword evidence="2" id="KW-0963">Cytoplasm</keyword>
<dbReference type="AlphaFoldDB" id="A0A4R7T970"/>
<dbReference type="Gene3D" id="3.40.50.300">
    <property type="entry name" value="P-loop containing nucleotide triphosphate hydrolases"/>
    <property type="match status" value="2"/>
</dbReference>
<dbReference type="PANTHER" id="PTHR43152:SF2">
    <property type="entry name" value="DRUG RESISTANCE ABC TRANSPORTER"/>
    <property type="match status" value="1"/>
</dbReference>
<dbReference type="Gene3D" id="1.10.8.280">
    <property type="entry name" value="ABC transporter ATPase domain-like"/>
    <property type="match status" value="1"/>
</dbReference>
<keyword evidence="3" id="KW-0677">Repeat</keyword>
<keyword evidence="5" id="KW-0227">DNA damage</keyword>
<dbReference type="OrthoDB" id="9809851at2"/>
<dbReference type="PROSITE" id="PS00211">
    <property type="entry name" value="ABC_TRANSPORTER_1"/>
    <property type="match status" value="1"/>
</dbReference>
<dbReference type="CDD" id="cd03270">
    <property type="entry name" value="ABC_UvrA_I"/>
    <property type="match status" value="1"/>
</dbReference>
<feature type="domain" description="ABC transporter" evidence="14">
    <location>
        <begin position="1"/>
        <end position="427"/>
    </location>
</feature>
<dbReference type="Gene3D" id="1.20.1580.10">
    <property type="entry name" value="ABC transporter ATPase like domain"/>
    <property type="match status" value="2"/>
</dbReference>
<evidence type="ECO:0000313" key="15">
    <source>
        <dbReference type="EMBL" id="TDU88199.1"/>
    </source>
</evidence>
<feature type="domain" description="ABC transporter" evidence="14">
    <location>
        <begin position="435"/>
        <end position="738"/>
    </location>
</feature>
<sequence>MGVIRIVRARENNLRDVSIELPKQQLIVVTGVSGSGKSSLVFDTIAAEAQRQLNETFTTFIRNRLPQYGEPDADAIENLSPAIVVAQRRLGGNARSTVGTVTDIHPLLRLLFSRHGEPHVGYSNRFSFNDPAGMCLTCQGTGVSATLDEDAFLDRDRSLDEGAFRHPSFAVGRWYWKYYAESGLFDTGKPLGKYSAREWETLRRGARADDPLPDTPSDFEGVIDRFHRLFLRKDVTKMSAANRAVFERLVSSGTCPTCHGGRLNAEALGCRIDGRNIAEFAALDADELLEVIAPIDSPVAASLRDRLGNLVTIGLGYLSLDRQTTTLSGGESQRIKMVRHLGSSLGDMLYIFDEPTAGLHPGDVERFAALLRKLRDKGNTVLVVEHDRDVIEIADHVVDVGPGAGPSGGEIVYQGEVAGLRTADTATGRCLGEPTKLNRTPRRPTGALTITDASAHNLRDLTVDIPTGVLTVVTGVAGSGKSSLVNDELTKQHPGAVAIDQSQLSGNRRSTPATYTGIMDELRRLFAEANAVSAALFSSNSEGACPNCRGLGFVYTELAFMDDLKSLCEVCGGKRYTPEVLGYELDGRTITDALELTVGEAPGVFPSETVERVLGALNDVGLGYLKLGQPLNTLSGGESQRVKLATELRTPAKVYVMDEPTTGLHMADVAQLLGIIDRLVDDGSTVIAIEHNLDVIASADWIIDLGPGAGHAGGRLLFEGTPAELLDHADSRTAEHLRRAVA</sequence>
<reference evidence="15 16" key="1">
    <citation type="submission" date="2019-03" db="EMBL/GenBank/DDBJ databases">
        <title>Genomic Encyclopedia of Type Strains, Phase III (KMG-III): the genomes of soil and plant-associated and newly described type strains.</title>
        <authorList>
            <person name="Whitman W."/>
        </authorList>
    </citation>
    <scope>NUCLEOTIDE SEQUENCE [LARGE SCALE GENOMIC DNA]</scope>
    <source>
        <strain evidence="15 16">VKM Ac-2575</strain>
    </source>
</reference>
<keyword evidence="8" id="KW-0267">Excision nuclease</keyword>
<proteinExistence type="inferred from homology"/>
<dbReference type="GO" id="GO:0003677">
    <property type="term" value="F:DNA binding"/>
    <property type="evidence" value="ECO:0007669"/>
    <property type="project" value="UniProtKB-KW"/>
</dbReference>
<dbReference type="GO" id="GO:0005737">
    <property type="term" value="C:cytoplasm"/>
    <property type="evidence" value="ECO:0007669"/>
    <property type="project" value="UniProtKB-SubCell"/>
</dbReference>
<dbReference type="GO" id="GO:0004518">
    <property type="term" value="F:nuclease activity"/>
    <property type="evidence" value="ECO:0007669"/>
    <property type="project" value="UniProtKB-KW"/>
</dbReference>
<evidence type="ECO:0000256" key="8">
    <source>
        <dbReference type="ARBA" id="ARBA00022881"/>
    </source>
</evidence>
<evidence type="ECO:0000256" key="7">
    <source>
        <dbReference type="ARBA" id="ARBA00022840"/>
    </source>
</evidence>
<keyword evidence="16" id="KW-1185">Reference proteome</keyword>
<evidence type="ECO:0000256" key="1">
    <source>
        <dbReference type="ARBA" id="ARBA00004496"/>
    </source>
</evidence>
<accession>A0A4R7T970</accession>
<dbReference type="Pfam" id="PF00005">
    <property type="entry name" value="ABC_tran"/>
    <property type="match status" value="1"/>
</dbReference>
<evidence type="ECO:0000256" key="12">
    <source>
        <dbReference type="ARBA" id="ARBA00039316"/>
    </source>
</evidence>
<protein>
    <recommendedName>
        <fullName evidence="12">UvrABC system protein A</fullName>
    </recommendedName>
    <alternativeName>
        <fullName evidence="13">Excinuclease ABC subunit A</fullName>
    </alternativeName>
</protein>
<name>A0A4R7T970_9ACTN</name>
<dbReference type="PANTHER" id="PTHR43152">
    <property type="entry name" value="UVRABC SYSTEM PROTEIN A"/>
    <property type="match status" value="1"/>
</dbReference>
<dbReference type="InterPro" id="IPR003593">
    <property type="entry name" value="AAA+_ATPase"/>
</dbReference>
<dbReference type="GO" id="GO:0016887">
    <property type="term" value="F:ATP hydrolysis activity"/>
    <property type="evidence" value="ECO:0007669"/>
    <property type="project" value="InterPro"/>
</dbReference>
<evidence type="ECO:0000256" key="6">
    <source>
        <dbReference type="ARBA" id="ARBA00022769"/>
    </source>
</evidence>
<evidence type="ECO:0000256" key="13">
    <source>
        <dbReference type="ARBA" id="ARBA00042156"/>
    </source>
</evidence>
<gene>
    <name evidence="15" type="ORF">EV138_1741</name>
</gene>
<keyword evidence="9" id="KW-0238">DNA-binding</keyword>
<keyword evidence="10" id="KW-0234">DNA repair</keyword>
<dbReference type="PROSITE" id="PS50893">
    <property type="entry name" value="ABC_TRANSPORTER_2"/>
    <property type="match status" value="2"/>
</dbReference>
<evidence type="ECO:0000256" key="11">
    <source>
        <dbReference type="ARBA" id="ARBA00038000"/>
    </source>
</evidence>
<dbReference type="InterPro" id="IPR003439">
    <property type="entry name" value="ABC_transporter-like_ATP-bd"/>
</dbReference>
<evidence type="ECO:0000256" key="2">
    <source>
        <dbReference type="ARBA" id="ARBA00022490"/>
    </source>
</evidence>
<evidence type="ECO:0000256" key="9">
    <source>
        <dbReference type="ARBA" id="ARBA00023125"/>
    </source>
</evidence>
<dbReference type="SUPFAM" id="SSF52540">
    <property type="entry name" value="P-loop containing nucleoside triphosphate hydrolases"/>
    <property type="match status" value="2"/>
</dbReference>
<comment type="caution">
    <text evidence="15">The sequence shown here is derived from an EMBL/GenBank/DDBJ whole genome shotgun (WGS) entry which is preliminary data.</text>
</comment>
<dbReference type="Proteomes" id="UP000295151">
    <property type="component" value="Unassembled WGS sequence"/>
</dbReference>
<keyword evidence="6" id="KW-0228">DNA excision</keyword>
<evidence type="ECO:0000313" key="16">
    <source>
        <dbReference type="Proteomes" id="UP000295151"/>
    </source>
</evidence>
<evidence type="ECO:0000259" key="14">
    <source>
        <dbReference type="PROSITE" id="PS50893"/>
    </source>
</evidence>
<evidence type="ECO:0000256" key="4">
    <source>
        <dbReference type="ARBA" id="ARBA00022741"/>
    </source>
</evidence>
<organism evidence="15 16">
    <name type="scientific">Kribbella voronezhensis</name>
    <dbReference type="NCBI Taxonomy" id="2512212"/>
    <lineage>
        <taxon>Bacteria</taxon>
        <taxon>Bacillati</taxon>
        <taxon>Actinomycetota</taxon>
        <taxon>Actinomycetes</taxon>
        <taxon>Propionibacteriales</taxon>
        <taxon>Kribbellaceae</taxon>
        <taxon>Kribbella</taxon>
    </lineage>
</organism>
<dbReference type="RefSeq" id="WP_133977867.1">
    <property type="nucleotide sequence ID" value="NZ_SOCE01000001.1"/>
</dbReference>
<keyword evidence="7" id="KW-0067">ATP-binding</keyword>
<evidence type="ECO:0000256" key="10">
    <source>
        <dbReference type="ARBA" id="ARBA00023204"/>
    </source>
</evidence>
<dbReference type="InterPro" id="IPR017871">
    <property type="entry name" value="ABC_transporter-like_CS"/>
</dbReference>